<feature type="domain" description="Protein kinase" evidence="14">
    <location>
        <begin position="268"/>
        <end position="557"/>
    </location>
</feature>
<protein>
    <recommendedName>
        <fullName evidence="14">Protein kinase domain-containing protein</fullName>
    </recommendedName>
</protein>
<keyword evidence="3" id="KW-0808">Transferase</keyword>
<keyword evidence="8 12" id="KW-0067">ATP-binding</keyword>
<keyword evidence="4" id="KW-0812">Transmembrane</keyword>
<dbReference type="SUPFAM" id="SSF56112">
    <property type="entry name" value="Protein kinase-like (PK-like)"/>
    <property type="match status" value="1"/>
</dbReference>
<reference evidence="15 16" key="1">
    <citation type="submission" date="2020-10" db="EMBL/GenBank/DDBJ databases">
        <title>The Coptis chinensis genome and diversification of protoberbering-type alkaloids.</title>
        <authorList>
            <person name="Wang B."/>
            <person name="Shu S."/>
            <person name="Song C."/>
            <person name="Liu Y."/>
        </authorList>
    </citation>
    <scope>NUCLEOTIDE SEQUENCE [LARGE SCALE GENOMIC DNA]</scope>
    <source>
        <strain evidence="15">HL-2020</strain>
        <tissue evidence="15">Leaf</tissue>
    </source>
</reference>
<evidence type="ECO:0000256" key="9">
    <source>
        <dbReference type="ARBA" id="ARBA00022989"/>
    </source>
</evidence>
<evidence type="ECO:0000313" key="15">
    <source>
        <dbReference type="EMBL" id="KAF9591600.1"/>
    </source>
</evidence>
<evidence type="ECO:0000256" key="5">
    <source>
        <dbReference type="ARBA" id="ARBA00022729"/>
    </source>
</evidence>
<evidence type="ECO:0000256" key="12">
    <source>
        <dbReference type="PROSITE-ProRule" id="PRU10141"/>
    </source>
</evidence>
<evidence type="ECO:0000256" key="10">
    <source>
        <dbReference type="ARBA" id="ARBA00023136"/>
    </source>
</evidence>
<keyword evidence="10" id="KW-0472">Membrane</keyword>
<dbReference type="InterPro" id="IPR008271">
    <property type="entry name" value="Ser/Thr_kinase_AS"/>
</dbReference>
<evidence type="ECO:0000256" key="4">
    <source>
        <dbReference type="ARBA" id="ARBA00022692"/>
    </source>
</evidence>
<evidence type="ECO:0000256" key="1">
    <source>
        <dbReference type="ARBA" id="ARBA00004479"/>
    </source>
</evidence>
<dbReference type="OrthoDB" id="845578at2759"/>
<evidence type="ECO:0000256" key="8">
    <source>
        <dbReference type="ARBA" id="ARBA00022840"/>
    </source>
</evidence>
<dbReference type="Gene3D" id="3.30.200.20">
    <property type="entry name" value="Phosphorylase Kinase, domain 1"/>
    <property type="match status" value="1"/>
</dbReference>
<accession>A0A835H3J4</accession>
<dbReference type="InterPro" id="IPR001245">
    <property type="entry name" value="Ser-Thr/Tyr_kinase_cat_dom"/>
</dbReference>
<evidence type="ECO:0000256" key="7">
    <source>
        <dbReference type="ARBA" id="ARBA00022777"/>
    </source>
</evidence>
<dbReference type="InterPro" id="IPR011009">
    <property type="entry name" value="Kinase-like_dom_sf"/>
</dbReference>
<dbReference type="PROSITE" id="PS50011">
    <property type="entry name" value="PROTEIN_KINASE_DOM"/>
    <property type="match status" value="1"/>
</dbReference>
<gene>
    <name evidence="15" type="ORF">IFM89_004829</name>
</gene>
<keyword evidence="5 13" id="KW-0732">Signal</keyword>
<comment type="caution">
    <text evidence="15">The sequence shown here is derived from an EMBL/GenBank/DDBJ whole genome shotgun (WGS) entry which is preliminary data.</text>
</comment>
<keyword evidence="6 12" id="KW-0547">Nucleotide-binding</keyword>
<organism evidence="15 16">
    <name type="scientific">Coptis chinensis</name>
    <dbReference type="NCBI Taxonomy" id="261450"/>
    <lineage>
        <taxon>Eukaryota</taxon>
        <taxon>Viridiplantae</taxon>
        <taxon>Streptophyta</taxon>
        <taxon>Embryophyta</taxon>
        <taxon>Tracheophyta</taxon>
        <taxon>Spermatophyta</taxon>
        <taxon>Magnoliopsida</taxon>
        <taxon>Ranunculales</taxon>
        <taxon>Ranunculaceae</taxon>
        <taxon>Coptidoideae</taxon>
        <taxon>Coptis</taxon>
    </lineage>
</organism>
<dbReference type="Pfam" id="PF07714">
    <property type="entry name" value="PK_Tyr_Ser-Thr"/>
    <property type="match status" value="1"/>
</dbReference>
<evidence type="ECO:0000256" key="13">
    <source>
        <dbReference type="SAM" id="SignalP"/>
    </source>
</evidence>
<evidence type="ECO:0000313" key="16">
    <source>
        <dbReference type="Proteomes" id="UP000631114"/>
    </source>
</evidence>
<comment type="subcellular location">
    <subcellularLocation>
        <location evidence="1">Membrane</location>
        <topology evidence="1">Single-pass type I membrane protein</topology>
    </subcellularLocation>
</comment>
<evidence type="ECO:0000256" key="11">
    <source>
        <dbReference type="ARBA" id="ARBA00023180"/>
    </source>
</evidence>
<evidence type="ECO:0000256" key="6">
    <source>
        <dbReference type="ARBA" id="ARBA00022741"/>
    </source>
</evidence>
<dbReference type="GO" id="GO:0016020">
    <property type="term" value="C:membrane"/>
    <property type="evidence" value="ECO:0007669"/>
    <property type="project" value="UniProtKB-SubCell"/>
</dbReference>
<dbReference type="PROSITE" id="PS00108">
    <property type="entry name" value="PROTEIN_KINASE_ST"/>
    <property type="match status" value="1"/>
</dbReference>
<dbReference type="SMART" id="SM00220">
    <property type="entry name" value="S_TKc"/>
    <property type="match status" value="1"/>
</dbReference>
<proteinExistence type="predicted"/>
<dbReference type="AlphaFoldDB" id="A0A835H3J4"/>
<dbReference type="GO" id="GO:0005524">
    <property type="term" value="F:ATP binding"/>
    <property type="evidence" value="ECO:0007669"/>
    <property type="project" value="UniProtKB-UniRule"/>
</dbReference>
<keyword evidence="16" id="KW-1185">Reference proteome</keyword>
<sequence length="570" mass="64706">MEMSLAHYVILPFFFLLSHPVPHSAQESKQNRGCHLFSCGNLREVGFPFSNITNPECGLSVMNCTGPQPKVQFHEQGKWYPVNYINYVGRSIIIHDQDVQTQLESVRCDSLSDFTVQVSPFLSINVTDTSPLFKCKRENSPIPPYNFFHKFLNHSRCGDYDLYFTLKKFYHPFPKLSIQLFIFPQQEFQLLTFRQSHRVLPGAVIIVVAILVALRKKAKNSILPWKKKTATTKHIEAFFKNHGMPLGFTPGSLAPKQYQYKEVQIMTRSFKNKLGQGGYGSVFKGMLKDGRSVAVKVLCETKGNGEEFINEVASISRTSHVNIVSLLGYCFEGSKRALVYEYMSNGSLEKYIYVEKPPEPYSHLGWETLHQIAVGIARGLEYLHRGCNTRILHFDIKPHNILLDEEFCPKISDFGLAKLCSRKESIVSMLGGRGTIGYIAPEVFSRNFGGISHKSDVYSYGMMILEMVGARNNIAVAVDHTSEKYFPSWIYKRIELDEDLELHGVLSQAERQMTRKMILVGLWCIQTNPSDRPSMSRVLEMLEGSVEVLSIPPKPFLSSPPRGQEDTSNN</sequence>
<name>A0A835H3J4_9MAGN</name>
<feature type="binding site" evidence="12">
    <location>
        <position position="296"/>
    </location>
    <ligand>
        <name>ATP</name>
        <dbReference type="ChEBI" id="CHEBI:30616"/>
    </ligand>
</feature>
<dbReference type="InterPro" id="IPR045874">
    <property type="entry name" value="LRK10/LRL21-25-like"/>
</dbReference>
<keyword evidence="11" id="KW-0325">Glycoprotein</keyword>
<keyword evidence="7" id="KW-0418">Kinase</keyword>
<evidence type="ECO:0000256" key="3">
    <source>
        <dbReference type="ARBA" id="ARBA00022679"/>
    </source>
</evidence>
<dbReference type="Proteomes" id="UP000631114">
    <property type="component" value="Unassembled WGS sequence"/>
</dbReference>
<dbReference type="EMBL" id="JADFTS010000008">
    <property type="protein sequence ID" value="KAF9591600.1"/>
    <property type="molecule type" value="Genomic_DNA"/>
</dbReference>
<feature type="chain" id="PRO_5032657036" description="Protein kinase domain-containing protein" evidence="13">
    <location>
        <begin position="26"/>
        <end position="570"/>
    </location>
</feature>
<dbReference type="Gene3D" id="1.10.510.10">
    <property type="entry name" value="Transferase(Phosphotransferase) domain 1"/>
    <property type="match status" value="1"/>
</dbReference>
<evidence type="ECO:0000256" key="2">
    <source>
        <dbReference type="ARBA" id="ARBA00022527"/>
    </source>
</evidence>
<evidence type="ECO:0000259" key="14">
    <source>
        <dbReference type="PROSITE" id="PS50011"/>
    </source>
</evidence>
<dbReference type="FunFam" id="3.30.200.20:FF:000178">
    <property type="entry name" value="serine/threonine-protein kinase PBS1-like"/>
    <property type="match status" value="1"/>
</dbReference>
<keyword evidence="2" id="KW-0723">Serine/threonine-protein kinase</keyword>
<keyword evidence="9" id="KW-1133">Transmembrane helix</keyword>
<dbReference type="PANTHER" id="PTHR27009">
    <property type="entry name" value="RUST RESISTANCE KINASE LR10-RELATED"/>
    <property type="match status" value="1"/>
</dbReference>
<dbReference type="InterPro" id="IPR000719">
    <property type="entry name" value="Prot_kinase_dom"/>
</dbReference>
<feature type="signal peptide" evidence="13">
    <location>
        <begin position="1"/>
        <end position="25"/>
    </location>
</feature>
<dbReference type="PROSITE" id="PS00107">
    <property type="entry name" value="PROTEIN_KINASE_ATP"/>
    <property type="match status" value="1"/>
</dbReference>
<dbReference type="InterPro" id="IPR017441">
    <property type="entry name" value="Protein_kinase_ATP_BS"/>
</dbReference>
<dbReference type="FunFam" id="1.10.510.10:FF:000590">
    <property type="entry name" value="PR5-like receptor kinase"/>
    <property type="match status" value="1"/>
</dbReference>
<dbReference type="GO" id="GO:0004674">
    <property type="term" value="F:protein serine/threonine kinase activity"/>
    <property type="evidence" value="ECO:0007669"/>
    <property type="project" value="UniProtKB-KW"/>
</dbReference>